<comment type="domain">
    <text evidence="5">The PRC barrel domain binds ribosomal protein uS19.</text>
</comment>
<evidence type="ECO:0000256" key="4">
    <source>
        <dbReference type="ARBA" id="ARBA00023186"/>
    </source>
</evidence>
<dbReference type="EMBL" id="FZPD01000004">
    <property type="protein sequence ID" value="SNT19353.1"/>
    <property type="molecule type" value="Genomic_DNA"/>
</dbReference>
<comment type="subunit">
    <text evidence="5">Binds ribosomal protein uS19.</text>
</comment>
<dbReference type="InterPro" id="IPR056792">
    <property type="entry name" value="PRC_RimM"/>
</dbReference>
<organism evidence="8 9">
    <name type="scientific">Ekhidna lutea</name>
    <dbReference type="NCBI Taxonomy" id="447679"/>
    <lineage>
        <taxon>Bacteria</taxon>
        <taxon>Pseudomonadati</taxon>
        <taxon>Bacteroidota</taxon>
        <taxon>Cytophagia</taxon>
        <taxon>Cytophagales</taxon>
        <taxon>Reichenbachiellaceae</taxon>
        <taxon>Ekhidna</taxon>
    </lineage>
</organism>
<keyword evidence="2 5" id="KW-0690">Ribosome biogenesis</keyword>
<dbReference type="Gene3D" id="2.30.30.240">
    <property type="entry name" value="PRC-barrel domain"/>
    <property type="match status" value="1"/>
</dbReference>
<keyword evidence="4 5" id="KW-0143">Chaperone</keyword>
<feature type="domain" description="RimM N-terminal" evidence="6">
    <location>
        <begin position="9"/>
        <end position="87"/>
    </location>
</feature>
<sequence>MRQDDCYQLGEVIKTHGLQGEVSISLDVDFPNEYQNLESVFLEQSGKLVPFFIDTIQVNRNKALVRFEDIKTLDAAKELVKAKLYLPLSFLPELEDGQYYFHDLAGCEVFEENQLIGIAKEVIDLNGNQLLSVDVNDKEVLIPLKDEILLSVDIKARKIMVKLPEGLLDVYLEEDSDTPEN</sequence>
<proteinExistence type="inferred from homology"/>
<dbReference type="PANTHER" id="PTHR33692">
    <property type="entry name" value="RIBOSOME MATURATION FACTOR RIMM"/>
    <property type="match status" value="1"/>
</dbReference>
<dbReference type="Pfam" id="PF01782">
    <property type="entry name" value="RimM"/>
    <property type="match status" value="1"/>
</dbReference>
<dbReference type="InterPro" id="IPR002676">
    <property type="entry name" value="RimM_N"/>
</dbReference>
<protein>
    <recommendedName>
        <fullName evidence="5">Ribosome maturation factor RimM</fullName>
    </recommendedName>
</protein>
<feature type="domain" description="Ribosome maturation factor RimM PRC barrel" evidence="7">
    <location>
        <begin position="102"/>
        <end position="167"/>
    </location>
</feature>
<dbReference type="Proteomes" id="UP000198393">
    <property type="component" value="Unassembled WGS sequence"/>
</dbReference>
<dbReference type="GO" id="GO:0005737">
    <property type="term" value="C:cytoplasm"/>
    <property type="evidence" value="ECO:0007669"/>
    <property type="project" value="UniProtKB-SubCell"/>
</dbReference>
<dbReference type="HAMAP" id="MF_00014">
    <property type="entry name" value="Ribosome_mat_RimM"/>
    <property type="match status" value="1"/>
</dbReference>
<keyword evidence="9" id="KW-1185">Reference proteome</keyword>
<comment type="subcellular location">
    <subcellularLocation>
        <location evidence="5">Cytoplasm</location>
    </subcellularLocation>
</comment>
<comment type="function">
    <text evidence="5">An accessory protein needed during the final step in the assembly of 30S ribosomal subunit, possibly for assembly of the head region. Essential for efficient processing of 16S rRNA. May be needed both before and after RbfA during the maturation of 16S rRNA. It has affinity for free ribosomal 30S subunits but not for 70S ribosomes.</text>
</comment>
<dbReference type="SUPFAM" id="SSF50346">
    <property type="entry name" value="PRC-barrel domain"/>
    <property type="match status" value="1"/>
</dbReference>
<dbReference type="GO" id="GO:0042274">
    <property type="term" value="P:ribosomal small subunit biogenesis"/>
    <property type="evidence" value="ECO:0007669"/>
    <property type="project" value="UniProtKB-UniRule"/>
</dbReference>
<dbReference type="NCBIfam" id="TIGR02273">
    <property type="entry name" value="16S_RimM"/>
    <property type="match status" value="1"/>
</dbReference>
<gene>
    <name evidence="5" type="primary">rimM</name>
    <name evidence="8" type="ORF">SAMN05421640_2776</name>
</gene>
<dbReference type="PANTHER" id="PTHR33692:SF1">
    <property type="entry name" value="RIBOSOME MATURATION FACTOR RIMM"/>
    <property type="match status" value="1"/>
</dbReference>
<dbReference type="GO" id="GO:0006364">
    <property type="term" value="P:rRNA processing"/>
    <property type="evidence" value="ECO:0007669"/>
    <property type="project" value="UniProtKB-UniRule"/>
</dbReference>
<name>A0A239KP04_EKHLU</name>
<keyword evidence="3 5" id="KW-0698">rRNA processing</keyword>
<dbReference type="SUPFAM" id="SSF50447">
    <property type="entry name" value="Translation proteins"/>
    <property type="match status" value="1"/>
</dbReference>
<dbReference type="RefSeq" id="WP_089357457.1">
    <property type="nucleotide sequence ID" value="NZ_FZPD01000004.1"/>
</dbReference>
<dbReference type="AlphaFoldDB" id="A0A239KP04"/>
<dbReference type="InterPro" id="IPR011961">
    <property type="entry name" value="RimM"/>
</dbReference>
<dbReference type="InterPro" id="IPR011033">
    <property type="entry name" value="PRC_barrel-like_sf"/>
</dbReference>
<evidence type="ECO:0000259" key="7">
    <source>
        <dbReference type="Pfam" id="PF24986"/>
    </source>
</evidence>
<comment type="similarity">
    <text evidence="5">Belongs to the RimM family.</text>
</comment>
<dbReference type="Gene3D" id="2.40.30.60">
    <property type="entry name" value="RimM"/>
    <property type="match status" value="1"/>
</dbReference>
<reference evidence="8 9" key="1">
    <citation type="submission" date="2017-06" db="EMBL/GenBank/DDBJ databases">
        <authorList>
            <person name="Kim H.J."/>
            <person name="Triplett B.A."/>
        </authorList>
    </citation>
    <scope>NUCLEOTIDE SEQUENCE [LARGE SCALE GENOMIC DNA]</scope>
    <source>
        <strain evidence="8 9">DSM 19307</strain>
    </source>
</reference>
<keyword evidence="1 5" id="KW-0963">Cytoplasm</keyword>
<evidence type="ECO:0000256" key="1">
    <source>
        <dbReference type="ARBA" id="ARBA00022490"/>
    </source>
</evidence>
<dbReference type="GO" id="GO:0005840">
    <property type="term" value="C:ribosome"/>
    <property type="evidence" value="ECO:0007669"/>
    <property type="project" value="InterPro"/>
</dbReference>
<evidence type="ECO:0000259" key="6">
    <source>
        <dbReference type="Pfam" id="PF01782"/>
    </source>
</evidence>
<dbReference type="InterPro" id="IPR036976">
    <property type="entry name" value="RimM_N_sf"/>
</dbReference>
<dbReference type="OrthoDB" id="9810331at2"/>
<evidence type="ECO:0000313" key="8">
    <source>
        <dbReference type="EMBL" id="SNT19353.1"/>
    </source>
</evidence>
<dbReference type="Pfam" id="PF24986">
    <property type="entry name" value="PRC_RimM"/>
    <property type="match status" value="1"/>
</dbReference>
<dbReference type="GO" id="GO:0043022">
    <property type="term" value="F:ribosome binding"/>
    <property type="evidence" value="ECO:0007669"/>
    <property type="project" value="InterPro"/>
</dbReference>
<evidence type="ECO:0000256" key="5">
    <source>
        <dbReference type="HAMAP-Rule" id="MF_00014"/>
    </source>
</evidence>
<evidence type="ECO:0000256" key="3">
    <source>
        <dbReference type="ARBA" id="ARBA00022552"/>
    </source>
</evidence>
<evidence type="ECO:0000256" key="2">
    <source>
        <dbReference type="ARBA" id="ARBA00022517"/>
    </source>
</evidence>
<evidence type="ECO:0000313" key="9">
    <source>
        <dbReference type="Proteomes" id="UP000198393"/>
    </source>
</evidence>
<dbReference type="InterPro" id="IPR009000">
    <property type="entry name" value="Transl_B-barrel_sf"/>
</dbReference>
<accession>A0A239KP04</accession>